<dbReference type="InterPro" id="IPR004087">
    <property type="entry name" value="KH_dom"/>
</dbReference>
<organism evidence="5 6">
    <name type="scientific">Cucumis sativus</name>
    <name type="common">Cucumber</name>
    <dbReference type="NCBI Taxonomy" id="3659"/>
    <lineage>
        <taxon>Eukaryota</taxon>
        <taxon>Viridiplantae</taxon>
        <taxon>Streptophyta</taxon>
        <taxon>Embryophyta</taxon>
        <taxon>Tracheophyta</taxon>
        <taxon>Spermatophyta</taxon>
        <taxon>Magnoliopsida</taxon>
        <taxon>eudicotyledons</taxon>
        <taxon>Gunneridae</taxon>
        <taxon>Pentapetalae</taxon>
        <taxon>rosids</taxon>
        <taxon>fabids</taxon>
        <taxon>Cucurbitales</taxon>
        <taxon>Cucurbitaceae</taxon>
        <taxon>Benincaseae</taxon>
        <taxon>Cucumis</taxon>
    </lineage>
</organism>
<reference evidence="5 6" key="2">
    <citation type="journal article" date="2009" name="PLoS ONE">
        <title>An integrated genetic and cytogenetic map of the cucumber genome.</title>
        <authorList>
            <person name="Ren Y."/>
            <person name="Zhang Z."/>
            <person name="Liu J."/>
            <person name="Staub J.E."/>
            <person name="Han Y."/>
            <person name="Cheng Z."/>
            <person name="Li X."/>
            <person name="Lu J."/>
            <person name="Miao H."/>
            <person name="Kang H."/>
            <person name="Xie B."/>
            <person name="Gu X."/>
            <person name="Wang X."/>
            <person name="Du Y."/>
            <person name="Jin W."/>
            <person name="Huang S."/>
        </authorList>
    </citation>
    <scope>NUCLEOTIDE SEQUENCE [LARGE SCALE GENOMIC DNA]</scope>
    <source>
        <strain evidence="6">cv. 9930</strain>
    </source>
</reference>
<dbReference type="Gene3D" id="3.30.1370.10">
    <property type="entry name" value="K Homology domain, type 1"/>
    <property type="match status" value="5"/>
</dbReference>
<reference evidence="5 6" key="1">
    <citation type="journal article" date="2009" name="Nat. Genet.">
        <title>The genome of the cucumber, Cucumis sativus L.</title>
        <authorList>
            <person name="Huang S."/>
            <person name="Li R."/>
            <person name="Zhang Z."/>
            <person name="Li L."/>
            <person name="Gu X."/>
            <person name="Fan W."/>
            <person name="Lucas W.J."/>
            <person name="Wang X."/>
            <person name="Xie B."/>
            <person name="Ni P."/>
            <person name="Ren Y."/>
            <person name="Zhu H."/>
            <person name="Li J."/>
            <person name="Lin K."/>
            <person name="Jin W."/>
            <person name="Fei Z."/>
            <person name="Li G."/>
            <person name="Staub J."/>
            <person name="Kilian A."/>
            <person name="van der Vossen E.A."/>
            <person name="Wu Y."/>
            <person name="Guo J."/>
            <person name="He J."/>
            <person name="Jia Z."/>
            <person name="Ren Y."/>
            <person name="Tian G."/>
            <person name="Lu Y."/>
            <person name="Ruan J."/>
            <person name="Qian W."/>
            <person name="Wang M."/>
            <person name="Huang Q."/>
            <person name="Li B."/>
            <person name="Xuan Z."/>
            <person name="Cao J."/>
            <person name="Asan"/>
            <person name="Wu Z."/>
            <person name="Zhang J."/>
            <person name="Cai Q."/>
            <person name="Bai Y."/>
            <person name="Zhao B."/>
            <person name="Han Y."/>
            <person name="Li Y."/>
            <person name="Li X."/>
            <person name="Wang S."/>
            <person name="Shi Q."/>
            <person name="Liu S."/>
            <person name="Cho W.K."/>
            <person name="Kim J.Y."/>
            <person name="Xu Y."/>
            <person name="Heller-Uszynska K."/>
            <person name="Miao H."/>
            <person name="Cheng Z."/>
            <person name="Zhang S."/>
            <person name="Wu J."/>
            <person name="Yang Y."/>
            <person name="Kang H."/>
            <person name="Li M."/>
            <person name="Liang H."/>
            <person name="Ren X."/>
            <person name="Shi Z."/>
            <person name="Wen M."/>
            <person name="Jian M."/>
            <person name="Yang H."/>
            <person name="Zhang G."/>
            <person name="Yang Z."/>
            <person name="Chen R."/>
            <person name="Liu S."/>
            <person name="Li J."/>
            <person name="Ma L."/>
            <person name="Liu H."/>
            <person name="Zhou Y."/>
            <person name="Zhao J."/>
            <person name="Fang X."/>
            <person name="Li G."/>
            <person name="Fang L."/>
            <person name="Li Y."/>
            <person name="Liu D."/>
            <person name="Zheng H."/>
            <person name="Zhang Y."/>
            <person name="Qin N."/>
            <person name="Li Z."/>
            <person name="Yang G."/>
            <person name="Yang S."/>
            <person name="Bolund L."/>
            <person name="Kristiansen K."/>
            <person name="Zheng H."/>
            <person name="Li S."/>
            <person name="Zhang X."/>
            <person name="Yang H."/>
            <person name="Wang J."/>
            <person name="Sun R."/>
            <person name="Zhang B."/>
            <person name="Jiang S."/>
            <person name="Wang J."/>
            <person name="Du Y."/>
            <person name="Li S."/>
        </authorList>
    </citation>
    <scope>NUCLEOTIDE SEQUENCE [LARGE SCALE GENOMIC DNA]</scope>
    <source>
        <strain evidence="6">cv. 9930</strain>
    </source>
</reference>
<dbReference type="Proteomes" id="UP000029981">
    <property type="component" value="Chromosome 3"/>
</dbReference>
<evidence type="ECO:0000256" key="2">
    <source>
        <dbReference type="PROSITE-ProRule" id="PRU00117"/>
    </source>
</evidence>
<feature type="domain" description="K Homology" evidence="4">
    <location>
        <begin position="388"/>
        <end position="464"/>
    </location>
</feature>
<feature type="domain" description="K Homology" evidence="4">
    <location>
        <begin position="234"/>
        <end position="309"/>
    </location>
</feature>
<evidence type="ECO:0000313" key="6">
    <source>
        <dbReference type="Proteomes" id="UP000029981"/>
    </source>
</evidence>
<feature type="region of interest" description="Disordered" evidence="3">
    <location>
        <begin position="144"/>
        <end position="200"/>
    </location>
</feature>
<keyword evidence="1" id="KW-0677">Repeat</keyword>
<dbReference type="SUPFAM" id="SSF54791">
    <property type="entry name" value="Eukaryotic type KH-domain (KH-domain type I)"/>
    <property type="match status" value="5"/>
</dbReference>
<reference evidence="5 6" key="3">
    <citation type="journal article" date="2010" name="BMC Genomics">
        <title>Transcriptome sequencing and comparative analysis of cucumber flowers with different sex types.</title>
        <authorList>
            <person name="Guo S."/>
            <person name="Zheng Y."/>
            <person name="Joung J.G."/>
            <person name="Liu S."/>
            <person name="Zhang Z."/>
            <person name="Crasta O.R."/>
            <person name="Sobral B.W."/>
            <person name="Xu Y."/>
            <person name="Huang S."/>
            <person name="Fei Z."/>
        </authorList>
    </citation>
    <scope>NUCLEOTIDE SEQUENCE [LARGE SCALE GENOMIC DNA]</scope>
    <source>
        <strain evidence="6">cv. 9930</strain>
    </source>
</reference>
<name>A0A0A0LJT9_CUCSA</name>
<accession>A0A0A0LJT9</accession>
<dbReference type="Pfam" id="PF00013">
    <property type="entry name" value="KH_1"/>
    <property type="match status" value="5"/>
</dbReference>
<dbReference type="OMA" id="NHYFRDA"/>
<dbReference type="eggNOG" id="KOG2190">
    <property type="taxonomic scope" value="Eukaryota"/>
</dbReference>
<dbReference type="CDD" id="cd22460">
    <property type="entry name" value="KH-I_PEPPER_rpt2_like"/>
    <property type="match status" value="2"/>
</dbReference>
<dbReference type="PROSITE" id="PS50084">
    <property type="entry name" value="KH_TYPE_1"/>
    <property type="match status" value="5"/>
</dbReference>
<dbReference type="CDD" id="cd22459">
    <property type="entry name" value="KH-I_PEPPER_rpt1_like"/>
    <property type="match status" value="1"/>
</dbReference>
<dbReference type="AlphaFoldDB" id="A0A0A0LJT9"/>
<dbReference type="GO" id="GO:0005634">
    <property type="term" value="C:nucleus"/>
    <property type="evidence" value="ECO:0000318"/>
    <property type="project" value="GO_Central"/>
</dbReference>
<dbReference type="STRING" id="3659.A0A0A0LJT9"/>
<gene>
    <name evidence="5" type="ORF">Csa_3G894490</name>
</gene>
<dbReference type="GO" id="GO:0003729">
    <property type="term" value="F:mRNA binding"/>
    <property type="evidence" value="ECO:0000318"/>
    <property type="project" value="GO_Central"/>
</dbReference>
<dbReference type="PANTHER" id="PTHR10288">
    <property type="entry name" value="KH DOMAIN CONTAINING RNA BINDING PROTEIN"/>
    <property type="match status" value="1"/>
</dbReference>
<feature type="domain" description="K Homology" evidence="4">
    <location>
        <begin position="96"/>
        <end position="173"/>
    </location>
</feature>
<proteinExistence type="predicted"/>
<reference evidence="5 6" key="4">
    <citation type="journal article" date="2011" name="BMC Genomics">
        <title>RNA-Seq improves annotation of protein-coding genes in the cucumber genome.</title>
        <authorList>
            <person name="Li Z."/>
            <person name="Zhang Z."/>
            <person name="Yan P."/>
            <person name="Huang S."/>
            <person name="Fei Z."/>
            <person name="Lin K."/>
        </authorList>
    </citation>
    <scope>NUCLEOTIDE SEQUENCE [LARGE SCALE GENOMIC DNA]</scope>
    <source>
        <strain evidence="6">cv. 9930</strain>
    </source>
</reference>
<evidence type="ECO:0000256" key="1">
    <source>
        <dbReference type="ARBA" id="ARBA00022737"/>
    </source>
</evidence>
<keyword evidence="6" id="KW-1185">Reference proteome</keyword>
<dbReference type="InterPro" id="IPR036612">
    <property type="entry name" value="KH_dom_type_1_sf"/>
</dbReference>
<dbReference type="InterPro" id="IPR004088">
    <property type="entry name" value="KH_dom_type_1"/>
</dbReference>
<dbReference type="GO" id="GO:0005737">
    <property type="term" value="C:cytoplasm"/>
    <property type="evidence" value="ECO:0000318"/>
    <property type="project" value="GO_Central"/>
</dbReference>
<evidence type="ECO:0000256" key="3">
    <source>
        <dbReference type="SAM" id="MobiDB-lite"/>
    </source>
</evidence>
<evidence type="ECO:0000259" key="4">
    <source>
        <dbReference type="SMART" id="SM00322"/>
    </source>
</evidence>
<feature type="domain" description="K Homology" evidence="4">
    <location>
        <begin position="669"/>
        <end position="739"/>
    </location>
</feature>
<dbReference type="SMART" id="SM00322">
    <property type="entry name" value="KH"/>
    <property type="match status" value="5"/>
</dbReference>
<sequence>MVKDATWHHMGFRNPLALLGAKKHGSILPEFPLKVAAVHRESHNFFSGSVSRMSAPLTPSKRSRDRSSVKSNGKGKWQKSSGSRSRRNQSFKLSPGYAVFRVLFPVSRIDSLVGRDGDGLSKIREETGVEIRVEDTIPGCDERIAVIGGSNQETEVNPEKKSKEDNKNSEVEENDGDIAKLKKKEDKDSPPVEDAKQKEVTHSQLRKALFLVSEKIFDEEPEADGTDVEGDKLPTFILRLLVLSSQVGCLLGKGGSVVKQMSSDSGAQIRILPRDKLPPFVATNVELVQISGGIDVVKKALELVFQQLIENPPNDKDPVASSNAAQSSRSSGQSLSRAHESPRGSSFNTHGGPYSVPRDVGNFHSSAPSLAPKQYEACIPGRSKPSHEILSYRLLCPTERVGNVIGKGGAIVKTLQQDTGCDIKVVDGALDSEDRIILVAGPAHPDDRISPVQDAVFRVQARIVKAAADSKEQNLVARFLVSSNQIGCLLGKGGSIIAEMRKSTGAYIRILGKEQIPKCAGEDEEVVQINGEPETVQDAMFQITTRLRHHFFRDAFPSVNSHSNPAFIDRLPSFPSYFGRRELSPPGIYSSLGPSFHKFDALSGIPSLSDLRDDRPPFLHRPGAPLLSDRKPWSSQGLVEGGVGLSDFAGAHHRRIAGFGGGNSPAIITSTTVEVVVPRNIVPVICGENGECLKQIRQISDAKITITEPKQGDVETMIIISGTPEQTHAAQSLIQAFVISETESS</sequence>
<feature type="compositionally biased region" description="Low complexity" evidence="3">
    <location>
        <begin position="320"/>
        <end position="336"/>
    </location>
</feature>
<feature type="domain" description="K Homology" evidence="4">
    <location>
        <begin position="473"/>
        <end position="548"/>
    </location>
</feature>
<feature type="region of interest" description="Disordered" evidence="3">
    <location>
        <begin position="312"/>
        <end position="367"/>
    </location>
</feature>
<dbReference type="EMBL" id="CM002924">
    <property type="protein sequence ID" value="KGN60301.1"/>
    <property type="molecule type" value="Genomic_DNA"/>
</dbReference>
<feature type="compositionally biased region" description="Basic and acidic residues" evidence="3">
    <location>
        <begin position="157"/>
        <end position="170"/>
    </location>
</feature>
<evidence type="ECO:0000313" key="5">
    <source>
        <dbReference type="EMBL" id="KGN60301.1"/>
    </source>
</evidence>
<keyword evidence="2" id="KW-0694">RNA-binding</keyword>
<feature type="compositionally biased region" description="Basic and acidic residues" evidence="3">
    <location>
        <begin position="177"/>
        <end position="200"/>
    </location>
</feature>
<protein>
    <recommendedName>
        <fullName evidence="4">K Homology domain-containing protein</fullName>
    </recommendedName>
</protein>
<dbReference type="Gramene" id="KGN60301">
    <property type="protein sequence ID" value="KGN60301"/>
    <property type="gene ID" value="Csa_3G894490"/>
</dbReference>
<feature type="region of interest" description="Disordered" evidence="3">
    <location>
        <begin position="49"/>
        <end position="89"/>
    </location>
</feature>